<evidence type="ECO:0000259" key="4">
    <source>
        <dbReference type="PROSITE" id="PS51272"/>
    </source>
</evidence>
<reference evidence="5" key="1">
    <citation type="submission" date="2020-10" db="EMBL/GenBank/DDBJ databases">
        <authorList>
            <person name="Gilroy R."/>
        </authorList>
    </citation>
    <scope>NUCLEOTIDE SEQUENCE</scope>
    <source>
        <strain evidence="5">CHK191-8634</strain>
    </source>
</reference>
<feature type="chain" id="PRO_5038832605" evidence="3">
    <location>
        <begin position="25"/>
        <end position="409"/>
    </location>
</feature>
<name>A0A9D1LJJ3_9CLOT</name>
<protein>
    <submittedName>
        <fullName evidence="5">S-layer homology domain-containing protein</fullName>
    </submittedName>
</protein>
<proteinExistence type="predicted"/>
<evidence type="ECO:0000256" key="2">
    <source>
        <dbReference type="SAM" id="MobiDB-lite"/>
    </source>
</evidence>
<organism evidence="5 6">
    <name type="scientific">Candidatus Ventrousia excrementavium</name>
    <dbReference type="NCBI Taxonomy" id="2840961"/>
    <lineage>
        <taxon>Bacteria</taxon>
        <taxon>Bacillati</taxon>
        <taxon>Bacillota</taxon>
        <taxon>Clostridia</taxon>
        <taxon>Eubacteriales</taxon>
        <taxon>Clostridiaceae</taxon>
        <taxon>Clostridiaceae incertae sedis</taxon>
        <taxon>Candidatus Ventrousia</taxon>
    </lineage>
</organism>
<feature type="signal peptide" evidence="3">
    <location>
        <begin position="1"/>
        <end position="24"/>
    </location>
</feature>
<dbReference type="InterPro" id="IPR001119">
    <property type="entry name" value="SLH_dom"/>
</dbReference>
<dbReference type="AlphaFoldDB" id="A0A9D1LJJ3"/>
<dbReference type="Pfam" id="PF00395">
    <property type="entry name" value="SLH"/>
    <property type="match status" value="2"/>
</dbReference>
<reference evidence="5" key="2">
    <citation type="journal article" date="2021" name="PeerJ">
        <title>Extensive microbial diversity within the chicken gut microbiome revealed by metagenomics and culture.</title>
        <authorList>
            <person name="Gilroy R."/>
            <person name="Ravi A."/>
            <person name="Getino M."/>
            <person name="Pursley I."/>
            <person name="Horton D.L."/>
            <person name="Alikhan N.F."/>
            <person name="Baker D."/>
            <person name="Gharbi K."/>
            <person name="Hall N."/>
            <person name="Watson M."/>
            <person name="Adriaenssens E.M."/>
            <person name="Foster-Nyarko E."/>
            <person name="Jarju S."/>
            <person name="Secka A."/>
            <person name="Antonio M."/>
            <person name="Oren A."/>
            <person name="Chaudhuri R.R."/>
            <person name="La Ragione R."/>
            <person name="Hildebrand F."/>
            <person name="Pallen M.J."/>
        </authorList>
    </citation>
    <scope>NUCLEOTIDE SEQUENCE</scope>
    <source>
        <strain evidence="5">CHK191-8634</strain>
    </source>
</reference>
<feature type="compositionally biased region" description="Low complexity" evidence="2">
    <location>
        <begin position="246"/>
        <end position="257"/>
    </location>
</feature>
<keyword evidence="3" id="KW-0732">Signal</keyword>
<dbReference type="Proteomes" id="UP000824073">
    <property type="component" value="Unassembled WGS sequence"/>
</dbReference>
<evidence type="ECO:0000313" key="5">
    <source>
        <dbReference type="EMBL" id="HIU42973.1"/>
    </source>
</evidence>
<sequence length="409" mass="42500">MKNRMMSLLLALILCMGLTVPAMAGGTIPGPYCATNSGQFIAYLDVAGSGEGWSFDPATNVLTLDGFEGKGLNIYNTTEPLTICLADGSVNTLTAIFQTEDTKGVIFTGSGTLNIQSNNGGSMIVSDGVTIESGTITTNERIQLLGPLNMSGGLLTSSAELEIQTTGSCNVTGGTIVLDTASSAIEHPSYEATGMNWTTKLETASVVGKDGQPLTPKSSMGITNYYDAAGNLAAYAKITAGDSAVQPPQETTDPTQPAESTGFSDVAKDAYYAEPVQWAVAQGITNGTSDTTFSPDQTCTRAQIITFDDVAAGSYYEKAVTWAAEQGMVSGTSCAPDEACTRLMAAEFMWKQAGNPLADSAGFSDVSSPAVDWAVAQGITNGTGENTFGPDEACTRAQIATFLFRGFAE</sequence>
<keyword evidence="1" id="KW-0677">Repeat</keyword>
<feature type="domain" description="SLH" evidence="4">
    <location>
        <begin position="259"/>
        <end position="322"/>
    </location>
</feature>
<dbReference type="PROSITE" id="PS51272">
    <property type="entry name" value="SLH"/>
    <property type="match status" value="2"/>
</dbReference>
<evidence type="ECO:0000256" key="3">
    <source>
        <dbReference type="SAM" id="SignalP"/>
    </source>
</evidence>
<evidence type="ECO:0000313" key="6">
    <source>
        <dbReference type="Proteomes" id="UP000824073"/>
    </source>
</evidence>
<feature type="region of interest" description="Disordered" evidence="2">
    <location>
        <begin position="243"/>
        <end position="262"/>
    </location>
</feature>
<gene>
    <name evidence="5" type="ORF">IAB67_01605</name>
</gene>
<comment type="caution">
    <text evidence="5">The sequence shown here is derived from an EMBL/GenBank/DDBJ whole genome shotgun (WGS) entry which is preliminary data.</text>
</comment>
<evidence type="ECO:0000256" key="1">
    <source>
        <dbReference type="ARBA" id="ARBA00022737"/>
    </source>
</evidence>
<dbReference type="EMBL" id="DVMR01000015">
    <property type="protein sequence ID" value="HIU42973.1"/>
    <property type="molecule type" value="Genomic_DNA"/>
</dbReference>
<accession>A0A9D1LJJ3</accession>
<feature type="domain" description="SLH" evidence="4">
    <location>
        <begin position="354"/>
        <end position="409"/>
    </location>
</feature>